<feature type="compositionally biased region" description="Gly residues" evidence="1">
    <location>
        <begin position="217"/>
        <end position="234"/>
    </location>
</feature>
<feature type="region of interest" description="Disordered" evidence="1">
    <location>
        <begin position="163"/>
        <end position="234"/>
    </location>
</feature>
<evidence type="ECO:0000256" key="1">
    <source>
        <dbReference type="SAM" id="MobiDB-lite"/>
    </source>
</evidence>
<gene>
    <name evidence="3" type="ORF">UFOPK3564_01005</name>
</gene>
<dbReference type="Pfam" id="PF13399">
    <property type="entry name" value="LytR_C"/>
    <property type="match status" value="1"/>
</dbReference>
<dbReference type="InterPro" id="IPR027381">
    <property type="entry name" value="LytR/CpsA/Psr_C"/>
</dbReference>
<evidence type="ECO:0000259" key="2">
    <source>
        <dbReference type="Pfam" id="PF13399"/>
    </source>
</evidence>
<dbReference type="Gene3D" id="3.30.70.2390">
    <property type="match status" value="1"/>
</dbReference>
<feature type="region of interest" description="Disordered" evidence="1">
    <location>
        <begin position="25"/>
        <end position="47"/>
    </location>
</feature>
<proteinExistence type="predicted"/>
<feature type="compositionally biased region" description="Low complexity" evidence="1">
    <location>
        <begin position="28"/>
        <end position="47"/>
    </location>
</feature>
<feature type="domain" description="LytR/CpsA/Psr regulator C-terminal" evidence="2">
    <location>
        <begin position="57"/>
        <end position="160"/>
    </location>
</feature>
<reference evidence="3" key="1">
    <citation type="submission" date="2020-05" db="EMBL/GenBank/DDBJ databases">
        <authorList>
            <person name="Chiriac C."/>
            <person name="Salcher M."/>
            <person name="Ghai R."/>
            <person name="Kavagutti S V."/>
        </authorList>
    </citation>
    <scope>NUCLEOTIDE SEQUENCE</scope>
</reference>
<sequence>MAAVGLVVLLALLFAFGVIGGSDEGPGTSTEAGPSATSSTATQPAAPRYQRADMTTIVLNASGSGGLAKDVSDSIEERFRFPMGEAANFTIGGANQSSATTTVQYRTVGDESVSQNRAAAQDIARFLKLRVTNTVVRRMTTDVRASAPSQKVVVIVGADYARANPPAGAPGTNGTTSTPDGGTATPATPGTTGGTSTTTPQSTSTSQLQTPDTTDLGTGGAVDGTDGTGGTTVP</sequence>
<name>A0A6J7GH37_9ZZZZ</name>
<evidence type="ECO:0000313" key="3">
    <source>
        <dbReference type="EMBL" id="CAB4907657.1"/>
    </source>
</evidence>
<dbReference type="AlphaFoldDB" id="A0A6J7GH37"/>
<accession>A0A6J7GH37</accession>
<feature type="compositionally biased region" description="Low complexity" evidence="1">
    <location>
        <begin position="175"/>
        <end position="216"/>
    </location>
</feature>
<organism evidence="3">
    <name type="scientific">freshwater metagenome</name>
    <dbReference type="NCBI Taxonomy" id="449393"/>
    <lineage>
        <taxon>unclassified sequences</taxon>
        <taxon>metagenomes</taxon>
        <taxon>ecological metagenomes</taxon>
    </lineage>
</organism>
<dbReference type="EMBL" id="CAFBMK010000041">
    <property type="protein sequence ID" value="CAB4907657.1"/>
    <property type="molecule type" value="Genomic_DNA"/>
</dbReference>
<protein>
    <submittedName>
        <fullName evidence="3">Unannotated protein</fullName>
    </submittedName>
</protein>